<evidence type="ECO:0000313" key="2">
    <source>
        <dbReference type="Proteomes" id="UP000054928"/>
    </source>
</evidence>
<dbReference type="Proteomes" id="UP000054928">
    <property type="component" value="Unassembled WGS sequence"/>
</dbReference>
<name>A0A0P1B1E4_PLAHL</name>
<organism evidence="1 2">
    <name type="scientific">Plasmopara halstedii</name>
    <name type="common">Downy mildew of sunflower</name>
    <dbReference type="NCBI Taxonomy" id="4781"/>
    <lineage>
        <taxon>Eukaryota</taxon>
        <taxon>Sar</taxon>
        <taxon>Stramenopiles</taxon>
        <taxon>Oomycota</taxon>
        <taxon>Peronosporomycetes</taxon>
        <taxon>Peronosporales</taxon>
        <taxon>Peronosporaceae</taxon>
        <taxon>Plasmopara</taxon>
    </lineage>
</organism>
<dbReference type="GeneID" id="36410035"/>
<evidence type="ECO:0000313" key="1">
    <source>
        <dbReference type="EMBL" id="CEG47367.1"/>
    </source>
</evidence>
<proteinExistence type="predicted"/>
<sequence length="74" mass="8244">MIIAVRPCQTKRLARRAAVLLVPIMYSISAQHNQHNRIGRGAVHVELFAALTTCTLYSAVLYDCTGKEDIIFGR</sequence>
<reference evidence="2" key="1">
    <citation type="submission" date="2014-09" db="EMBL/GenBank/DDBJ databases">
        <authorList>
            <person name="Sharma Rahul"/>
            <person name="Thines Marco"/>
        </authorList>
    </citation>
    <scope>NUCLEOTIDE SEQUENCE [LARGE SCALE GENOMIC DNA]</scope>
</reference>
<protein>
    <submittedName>
        <fullName evidence="1">Uncharacterized protein</fullName>
    </submittedName>
</protein>
<accession>A0A0P1B1E4</accession>
<keyword evidence="2" id="KW-1185">Reference proteome</keyword>
<dbReference type="AlphaFoldDB" id="A0A0P1B1E4"/>
<dbReference type="RefSeq" id="XP_024583736.1">
    <property type="nucleotide sequence ID" value="XM_024718326.2"/>
</dbReference>
<dbReference type="EMBL" id="CCYD01002532">
    <property type="protein sequence ID" value="CEG47367.1"/>
    <property type="molecule type" value="Genomic_DNA"/>
</dbReference>